<keyword evidence="1" id="KW-0677">Repeat</keyword>
<comment type="caution">
    <text evidence="3">The sequence shown here is derived from an EMBL/GenBank/DDBJ whole genome shotgun (WGS) entry which is preliminary data.</text>
</comment>
<evidence type="ECO:0000313" key="3">
    <source>
        <dbReference type="EMBL" id="MBO8441249.1"/>
    </source>
</evidence>
<name>A0A9D9E9M8_9LACO</name>
<evidence type="ECO:0000259" key="2">
    <source>
        <dbReference type="Pfam" id="PF06458"/>
    </source>
</evidence>
<dbReference type="Gene3D" id="3.10.20.320">
    <property type="entry name" value="Putative peptidoglycan bound protein (lpxtg motif)"/>
    <property type="match status" value="1"/>
</dbReference>
<dbReference type="EMBL" id="JADIMP010000042">
    <property type="protein sequence ID" value="MBO8441249.1"/>
    <property type="molecule type" value="Genomic_DNA"/>
</dbReference>
<evidence type="ECO:0000256" key="1">
    <source>
        <dbReference type="ARBA" id="ARBA00022737"/>
    </source>
</evidence>
<reference evidence="3" key="2">
    <citation type="journal article" date="2021" name="PeerJ">
        <title>Extensive microbial diversity within the chicken gut microbiome revealed by metagenomics and culture.</title>
        <authorList>
            <person name="Gilroy R."/>
            <person name="Ravi A."/>
            <person name="Getino M."/>
            <person name="Pursley I."/>
            <person name="Horton D.L."/>
            <person name="Alikhan N.F."/>
            <person name="Baker D."/>
            <person name="Gharbi K."/>
            <person name="Hall N."/>
            <person name="Watson M."/>
            <person name="Adriaenssens E.M."/>
            <person name="Foster-Nyarko E."/>
            <person name="Jarju S."/>
            <person name="Secka A."/>
            <person name="Antonio M."/>
            <person name="Oren A."/>
            <person name="Chaudhuri R.R."/>
            <person name="La Ragione R."/>
            <person name="Hildebrand F."/>
            <person name="Pallen M.J."/>
        </authorList>
    </citation>
    <scope>NUCLEOTIDE SEQUENCE</scope>
    <source>
        <strain evidence="3">C6-149</strain>
    </source>
</reference>
<proteinExistence type="predicted"/>
<protein>
    <submittedName>
        <fullName evidence="3">MucBP domain-containing protein</fullName>
    </submittedName>
</protein>
<dbReference type="Pfam" id="PF06458">
    <property type="entry name" value="MucBP"/>
    <property type="match status" value="1"/>
</dbReference>
<gene>
    <name evidence="3" type="ORF">IAA89_02245</name>
</gene>
<reference evidence="3" key="1">
    <citation type="submission" date="2020-10" db="EMBL/GenBank/DDBJ databases">
        <authorList>
            <person name="Gilroy R."/>
        </authorList>
    </citation>
    <scope>NUCLEOTIDE SEQUENCE</scope>
    <source>
        <strain evidence="3">C6-149</strain>
    </source>
</reference>
<organism evidence="3 4">
    <name type="scientific">Candidatus Gallilactobacillus intestinavium</name>
    <dbReference type="NCBI Taxonomy" id="2840838"/>
    <lineage>
        <taxon>Bacteria</taxon>
        <taxon>Bacillati</taxon>
        <taxon>Bacillota</taxon>
        <taxon>Bacilli</taxon>
        <taxon>Lactobacillales</taxon>
        <taxon>Lactobacillaceae</taxon>
        <taxon>Lactobacillaceae incertae sedis</taxon>
        <taxon>Candidatus Gallilactobacillus</taxon>
    </lineage>
</organism>
<evidence type="ECO:0000313" key="4">
    <source>
        <dbReference type="Proteomes" id="UP000823614"/>
    </source>
</evidence>
<dbReference type="InterPro" id="IPR009459">
    <property type="entry name" value="MucBP_dom"/>
</dbReference>
<feature type="domain" description="MucBP" evidence="2">
    <location>
        <begin position="11"/>
        <end position="73"/>
    </location>
</feature>
<dbReference type="AlphaFoldDB" id="A0A9D9E9M8"/>
<dbReference type="Proteomes" id="UP000823614">
    <property type="component" value="Unassembled WGS sequence"/>
</dbReference>
<accession>A0A9D9E9M8</accession>
<sequence length="245" mass="28031">MNNNKSIEAVPIWIYYTDIDTGKSLASPTILRGIIGDKYDIEVPRFDRYRLLKHTGEMNGIFSDKQQETHLYFRIHNWTEVDEVQLYATICEDLPTYDSPNGNKLKLELPTGTVWRTFLRVSTSDGQFWYKIGINQWILYKPHAFNLNDSSKHLNNSLVNNNDMNSRSIDAHGVIDFANDKSLTYYARPYGKAIGKVKNNTSVTIDGQITDQAGIVWFHIKDLGFINAMYVSLTSPINVNNIKGK</sequence>